<evidence type="ECO:0000256" key="4">
    <source>
        <dbReference type="ARBA" id="ARBA00022840"/>
    </source>
</evidence>
<keyword evidence="3" id="KW-0547">Nucleotide-binding</keyword>
<dbReference type="EC" id="3.6.3.-" evidence="8"/>
<sequence length="263" mass="28300">MLALDQAAVRAPQGHWLLQEVTLELKPQALYAVVGPNGAGKSTLLGVLAGLRRLTRGRSELDGVALQRWSASALARRRAVMLQDTAVALELTVRELVELGRYPHRQQPSAHEEALIDCALAEADLTALGQRSVGSLSGGERARAHWARAWAQIGCPGAGLDDEPAGRWLLLDEPTAALDWAHQHRLLQRLRAAAEQSAIGVVVVLHDLNLALRYAHQAVLVHQGRVLACGTPAQVLSPTRVQQVWGVAVQHVAARDGAVQLIT</sequence>
<dbReference type="PANTHER" id="PTHR42794">
    <property type="entry name" value="HEMIN IMPORT ATP-BINDING PROTEIN HMUV"/>
    <property type="match status" value="1"/>
</dbReference>
<organism evidence="8 9">
    <name type="scientific">Tepidimonas alkaliphilus</name>
    <dbReference type="NCBI Taxonomy" id="2588942"/>
    <lineage>
        <taxon>Bacteria</taxon>
        <taxon>Pseudomonadati</taxon>
        <taxon>Pseudomonadota</taxon>
        <taxon>Betaproteobacteria</taxon>
        <taxon>Burkholderiales</taxon>
        <taxon>Tepidimonas</taxon>
    </lineage>
</organism>
<feature type="domain" description="ABC transporter" evidence="7">
    <location>
        <begin position="2"/>
        <end position="248"/>
    </location>
</feature>
<protein>
    <submittedName>
        <fullName evidence="8">Hemin import ATP-binding protein HmuV</fullName>
        <ecNumber evidence="8">3.6.3.-</ecNumber>
    </submittedName>
</protein>
<dbReference type="SMART" id="SM00382">
    <property type="entry name" value="AAA"/>
    <property type="match status" value="1"/>
</dbReference>
<dbReference type="AlphaFoldDB" id="A0A554WA25"/>
<keyword evidence="2" id="KW-1003">Cell membrane</keyword>
<dbReference type="InterPro" id="IPR003593">
    <property type="entry name" value="AAA+_ATPase"/>
</dbReference>
<evidence type="ECO:0000256" key="6">
    <source>
        <dbReference type="ARBA" id="ARBA00037066"/>
    </source>
</evidence>
<dbReference type="GO" id="GO:0005524">
    <property type="term" value="F:ATP binding"/>
    <property type="evidence" value="ECO:0007669"/>
    <property type="project" value="UniProtKB-KW"/>
</dbReference>
<evidence type="ECO:0000313" key="8">
    <source>
        <dbReference type="EMBL" id="TSE20400.1"/>
    </source>
</evidence>
<name>A0A554WA25_9BURK</name>
<dbReference type="EMBL" id="VJNB01000003">
    <property type="protein sequence ID" value="TSE20400.1"/>
    <property type="molecule type" value="Genomic_DNA"/>
</dbReference>
<dbReference type="OrthoDB" id="5296765at2"/>
<evidence type="ECO:0000256" key="2">
    <source>
        <dbReference type="ARBA" id="ARBA00022475"/>
    </source>
</evidence>
<dbReference type="GO" id="GO:0016887">
    <property type="term" value="F:ATP hydrolysis activity"/>
    <property type="evidence" value="ECO:0007669"/>
    <property type="project" value="InterPro"/>
</dbReference>
<keyword evidence="9" id="KW-1185">Reference proteome</keyword>
<dbReference type="Pfam" id="PF00005">
    <property type="entry name" value="ABC_tran"/>
    <property type="match status" value="1"/>
</dbReference>
<dbReference type="InterPro" id="IPR003439">
    <property type="entry name" value="ABC_transporter-like_ATP-bd"/>
</dbReference>
<keyword evidence="1" id="KW-0813">Transport</keyword>
<dbReference type="SUPFAM" id="SSF52540">
    <property type="entry name" value="P-loop containing nucleoside triphosphate hydrolases"/>
    <property type="match status" value="1"/>
</dbReference>
<keyword evidence="4 8" id="KW-0067">ATP-binding</keyword>
<evidence type="ECO:0000256" key="5">
    <source>
        <dbReference type="ARBA" id="ARBA00022967"/>
    </source>
</evidence>
<keyword evidence="2" id="KW-0472">Membrane</keyword>
<reference evidence="8 9" key="1">
    <citation type="submission" date="2019-07" db="EMBL/GenBank/DDBJ databases">
        <title>Tepidimonas alkaliphilus YIM 72238 draft genome.</title>
        <authorList>
            <person name="Da Costa M.S."/>
            <person name="Froufe H.J.C."/>
            <person name="Egas C."/>
            <person name="Albuquerque L."/>
        </authorList>
    </citation>
    <scope>NUCLEOTIDE SEQUENCE [LARGE SCALE GENOMIC DNA]</scope>
    <source>
        <strain evidence="8 9">YIM 72238</strain>
    </source>
</reference>
<keyword evidence="5" id="KW-1278">Translocase</keyword>
<dbReference type="RefSeq" id="WP_143889789.1">
    <property type="nucleotide sequence ID" value="NZ_VJNB01000003.1"/>
</dbReference>
<evidence type="ECO:0000259" key="7">
    <source>
        <dbReference type="PROSITE" id="PS50893"/>
    </source>
</evidence>
<evidence type="ECO:0000313" key="9">
    <source>
        <dbReference type="Proteomes" id="UP000315736"/>
    </source>
</evidence>
<evidence type="ECO:0000256" key="1">
    <source>
        <dbReference type="ARBA" id="ARBA00022448"/>
    </source>
</evidence>
<dbReference type="PROSITE" id="PS50893">
    <property type="entry name" value="ABC_TRANSPORTER_2"/>
    <property type="match status" value="1"/>
</dbReference>
<evidence type="ECO:0000256" key="3">
    <source>
        <dbReference type="ARBA" id="ARBA00022741"/>
    </source>
</evidence>
<proteinExistence type="predicted"/>
<dbReference type="Gene3D" id="3.40.50.300">
    <property type="entry name" value="P-loop containing nucleotide triphosphate hydrolases"/>
    <property type="match status" value="1"/>
</dbReference>
<gene>
    <name evidence="8" type="primary">hmuV</name>
    <name evidence="8" type="ORF">Talka_00745</name>
</gene>
<dbReference type="InterPro" id="IPR027417">
    <property type="entry name" value="P-loop_NTPase"/>
</dbReference>
<comment type="caution">
    <text evidence="8">The sequence shown here is derived from an EMBL/GenBank/DDBJ whole genome shotgun (WGS) entry which is preliminary data.</text>
</comment>
<accession>A0A554WA25</accession>
<dbReference type="Proteomes" id="UP000315736">
    <property type="component" value="Unassembled WGS sequence"/>
</dbReference>
<comment type="function">
    <text evidence="6">Part of the ABC transporter complex HmuTUV involved in hemin import. Responsible for energy coupling to the transport system.</text>
</comment>
<dbReference type="PANTHER" id="PTHR42794:SF1">
    <property type="entry name" value="HEMIN IMPORT ATP-BINDING PROTEIN HMUV"/>
    <property type="match status" value="1"/>
</dbReference>
<keyword evidence="8" id="KW-0378">Hydrolase</keyword>